<evidence type="ECO:0000256" key="3">
    <source>
        <dbReference type="ARBA" id="ARBA00022723"/>
    </source>
</evidence>
<protein>
    <recommendedName>
        <fullName evidence="2">peptidylamidoglycolate lyase</fullName>
        <ecNumber evidence="2">4.3.2.5</ecNumber>
    </recommendedName>
</protein>
<dbReference type="RefSeq" id="WP_221597664.1">
    <property type="nucleotide sequence ID" value="NZ_JAIGNQ010000002.1"/>
</dbReference>
<comment type="caution">
    <text evidence="10">The sequence shown here is derived from an EMBL/GenBank/DDBJ whole genome shotgun (WGS) entry which is preliminary data.</text>
</comment>
<keyword evidence="7" id="KW-0325">Glycoprotein</keyword>
<dbReference type="PROSITE" id="PS51125">
    <property type="entry name" value="NHL"/>
    <property type="match status" value="1"/>
</dbReference>
<feature type="repeat" description="NHL" evidence="9">
    <location>
        <begin position="182"/>
        <end position="224"/>
    </location>
</feature>
<evidence type="ECO:0000256" key="6">
    <source>
        <dbReference type="ARBA" id="ARBA00023157"/>
    </source>
</evidence>
<dbReference type="InterPro" id="IPR001258">
    <property type="entry name" value="NHL_repeat"/>
</dbReference>
<dbReference type="GO" id="GO:0016829">
    <property type="term" value="F:lyase activity"/>
    <property type="evidence" value="ECO:0007669"/>
    <property type="project" value="UniProtKB-KW"/>
</dbReference>
<dbReference type="InterPro" id="IPR011042">
    <property type="entry name" value="6-blade_b-propeller_TolB-like"/>
</dbReference>
<gene>
    <name evidence="10" type="ORF">K3177_06810</name>
</gene>
<evidence type="ECO:0000256" key="1">
    <source>
        <dbReference type="ARBA" id="ARBA00001947"/>
    </source>
</evidence>
<evidence type="ECO:0000256" key="8">
    <source>
        <dbReference type="ARBA" id="ARBA00023239"/>
    </source>
</evidence>
<dbReference type="PANTHER" id="PTHR10680">
    <property type="entry name" value="PEPTIDYL-GLYCINE ALPHA-AMIDATING MONOOXYGENASE"/>
    <property type="match status" value="1"/>
</dbReference>
<keyword evidence="6" id="KW-1015">Disulfide bond</keyword>
<keyword evidence="8 10" id="KW-0456">Lyase</keyword>
<keyword evidence="3" id="KW-0479">Metal-binding</keyword>
<evidence type="ECO:0000313" key="10">
    <source>
        <dbReference type="EMBL" id="MBX7488219.1"/>
    </source>
</evidence>
<proteinExistence type="predicted"/>
<dbReference type="PRINTS" id="PR00790">
    <property type="entry name" value="PAMONOXGNASE"/>
</dbReference>
<evidence type="ECO:0000256" key="2">
    <source>
        <dbReference type="ARBA" id="ARBA00012343"/>
    </source>
</evidence>
<reference evidence="10 11" key="1">
    <citation type="submission" date="2021-08" db="EMBL/GenBank/DDBJ databases">
        <title>Comparative Genomics Analysis of the Genus Qipengyuania Reveals Extensive Genetic Diversity and Metabolic Versatility, Including the Description of Fifteen Novel Species.</title>
        <authorList>
            <person name="Liu Y."/>
        </authorList>
    </citation>
    <scope>NUCLEOTIDE SEQUENCE [LARGE SCALE GENOMIC DNA]</scope>
    <source>
        <strain evidence="10 11">GH25</strain>
    </source>
</reference>
<dbReference type="PROSITE" id="PS51257">
    <property type="entry name" value="PROKAR_LIPOPROTEIN"/>
    <property type="match status" value="1"/>
</dbReference>
<dbReference type="CDD" id="cd14958">
    <property type="entry name" value="NHL_PAL_like"/>
    <property type="match status" value="1"/>
</dbReference>
<keyword evidence="5" id="KW-0677">Repeat</keyword>
<accession>A0ABS7JDV6</accession>
<name>A0ABS7JDV6_9SPHN</name>
<dbReference type="InterPro" id="IPR000720">
    <property type="entry name" value="PHM/PAL"/>
</dbReference>
<sequence>MKRIAVLAALALAACSGQTKPEDAPRAEVDGNWAEIPEGVAWGEVSAVDTDSHGHIFVLQRAGRDWKEPFPSNPIDDPVVFMFARNGKLLGRWGAGETVMPHGLSIDDTDNIWITDVQREQVLRFSHDGTLEMTMGARGRSDDVPDHFGRPTDVAFGRDTVFVADGYANSRIAVFDRQGNFLSQWGHEGSGAGGLAVPHSVAVKDGKVYVADRENRRIKIFSEGGRLLETYNTPGYPYAVKPLGQGYFVSVEGRDASDREGAIVRVWRPDGTIERILDASGEGPTKGHDLAIGGDGTIYLADPEGKRVLTFELAQTTEDE</sequence>
<organism evidence="10 11">
    <name type="scientific">Qipengyuania pacifica</name>
    <dbReference type="NCBI Taxonomy" id="2860199"/>
    <lineage>
        <taxon>Bacteria</taxon>
        <taxon>Pseudomonadati</taxon>
        <taxon>Pseudomonadota</taxon>
        <taxon>Alphaproteobacteria</taxon>
        <taxon>Sphingomonadales</taxon>
        <taxon>Erythrobacteraceae</taxon>
        <taxon>Qipengyuania</taxon>
    </lineage>
</organism>
<comment type="cofactor">
    <cofactor evidence="1">
        <name>Zn(2+)</name>
        <dbReference type="ChEBI" id="CHEBI:29105"/>
    </cofactor>
</comment>
<evidence type="ECO:0000313" key="11">
    <source>
        <dbReference type="Proteomes" id="UP000776651"/>
    </source>
</evidence>
<evidence type="ECO:0000256" key="5">
    <source>
        <dbReference type="ARBA" id="ARBA00022737"/>
    </source>
</evidence>
<dbReference type="EC" id="4.3.2.5" evidence="2"/>
<dbReference type="Pfam" id="PF17170">
    <property type="entry name" value="DUF5128"/>
    <property type="match status" value="1"/>
</dbReference>
<dbReference type="Proteomes" id="UP000776651">
    <property type="component" value="Unassembled WGS sequence"/>
</dbReference>
<dbReference type="SUPFAM" id="SSF63829">
    <property type="entry name" value="Calcium-dependent phosphotriesterase"/>
    <property type="match status" value="1"/>
</dbReference>
<evidence type="ECO:0000256" key="4">
    <source>
        <dbReference type="ARBA" id="ARBA00022729"/>
    </source>
</evidence>
<keyword evidence="4" id="KW-0732">Signal</keyword>
<dbReference type="PANTHER" id="PTHR10680:SF28">
    <property type="entry name" value="SMP-30_GLUCONOLACTONASE_LRE-LIKE REGION DOMAIN-CONTAINING PROTEIN"/>
    <property type="match status" value="1"/>
</dbReference>
<evidence type="ECO:0000256" key="9">
    <source>
        <dbReference type="PROSITE-ProRule" id="PRU00504"/>
    </source>
</evidence>
<keyword evidence="11" id="KW-1185">Reference proteome</keyword>
<dbReference type="Gene3D" id="2.120.10.30">
    <property type="entry name" value="TolB, C-terminal domain"/>
    <property type="match status" value="1"/>
</dbReference>
<evidence type="ECO:0000256" key="7">
    <source>
        <dbReference type="ARBA" id="ARBA00023180"/>
    </source>
</evidence>
<dbReference type="EMBL" id="JAIGNQ010000002">
    <property type="protein sequence ID" value="MBX7488219.1"/>
    <property type="molecule type" value="Genomic_DNA"/>
</dbReference>